<evidence type="ECO:0000313" key="5">
    <source>
        <dbReference type="Proteomes" id="UP000814176"/>
    </source>
</evidence>
<evidence type="ECO:0000256" key="2">
    <source>
        <dbReference type="SAM" id="MobiDB-lite"/>
    </source>
</evidence>
<reference evidence="4 5" key="1">
    <citation type="journal article" date="2021" name="Environ. Microbiol.">
        <title>Gene family expansions and transcriptome signatures uncover fungal adaptations to wood decay.</title>
        <authorList>
            <person name="Hage H."/>
            <person name="Miyauchi S."/>
            <person name="Viragh M."/>
            <person name="Drula E."/>
            <person name="Min B."/>
            <person name="Chaduli D."/>
            <person name="Navarro D."/>
            <person name="Favel A."/>
            <person name="Norest M."/>
            <person name="Lesage-Meessen L."/>
            <person name="Balint B."/>
            <person name="Merenyi Z."/>
            <person name="de Eugenio L."/>
            <person name="Morin E."/>
            <person name="Martinez A.T."/>
            <person name="Baldrian P."/>
            <person name="Stursova M."/>
            <person name="Martinez M.J."/>
            <person name="Novotny C."/>
            <person name="Magnuson J.K."/>
            <person name="Spatafora J.W."/>
            <person name="Maurice S."/>
            <person name="Pangilinan J."/>
            <person name="Andreopoulos W."/>
            <person name="LaButti K."/>
            <person name="Hundley H."/>
            <person name="Na H."/>
            <person name="Kuo A."/>
            <person name="Barry K."/>
            <person name="Lipzen A."/>
            <person name="Henrissat B."/>
            <person name="Riley R."/>
            <person name="Ahrendt S."/>
            <person name="Nagy L.G."/>
            <person name="Grigoriev I.V."/>
            <person name="Martin F."/>
            <person name="Rosso M.N."/>
        </authorList>
    </citation>
    <scope>NUCLEOTIDE SEQUENCE [LARGE SCALE GENOMIC DNA]</scope>
    <source>
        <strain evidence="4 5">CIRM-BRFM 1785</strain>
    </source>
</reference>
<protein>
    <recommendedName>
        <fullName evidence="3">DRBM domain-containing protein</fullName>
    </recommendedName>
</protein>
<dbReference type="PROSITE" id="PS50137">
    <property type="entry name" value="DS_RBD"/>
    <property type="match status" value="1"/>
</dbReference>
<sequence length="109" mass="11707">MSNEGTVALNNCEPSNTPGFVKFIDIMTTDLQAQNKANLLSWVESVAGPRHEPTWTCICKIDEEEYGCGTGPHKQIARAAAAKVALERLVQESKSGSEAADEDASTPVE</sequence>
<comment type="caution">
    <text evidence="4">The sequence shown here is derived from an EMBL/GenBank/DDBJ whole genome shotgun (WGS) entry which is preliminary data.</text>
</comment>
<proteinExistence type="predicted"/>
<organism evidence="4 5">
    <name type="scientific">Rhodofomes roseus</name>
    <dbReference type="NCBI Taxonomy" id="34475"/>
    <lineage>
        <taxon>Eukaryota</taxon>
        <taxon>Fungi</taxon>
        <taxon>Dikarya</taxon>
        <taxon>Basidiomycota</taxon>
        <taxon>Agaricomycotina</taxon>
        <taxon>Agaricomycetes</taxon>
        <taxon>Polyporales</taxon>
        <taxon>Rhodofomes</taxon>
    </lineage>
</organism>
<feature type="region of interest" description="Disordered" evidence="2">
    <location>
        <begin position="90"/>
        <end position="109"/>
    </location>
</feature>
<evidence type="ECO:0000256" key="1">
    <source>
        <dbReference type="PROSITE-ProRule" id="PRU00266"/>
    </source>
</evidence>
<dbReference type="SUPFAM" id="SSF54768">
    <property type="entry name" value="dsRNA-binding domain-like"/>
    <property type="match status" value="1"/>
</dbReference>
<accession>A0ABQ8KHG5</accession>
<evidence type="ECO:0000313" key="4">
    <source>
        <dbReference type="EMBL" id="KAH9837306.1"/>
    </source>
</evidence>
<dbReference type="InterPro" id="IPR014720">
    <property type="entry name" value="dsRBD_dom"/>
</dbReference>
<dbReference type="Proteomes" id="UP000814176">
    <property type="component" value="Unassembled WGS sequence"/>
</dbReference>
<dbReference type="Gene3D" id="3.30.160.20">
    <property type="match status" value="1"/>
</dbReference>
<keyword evidence="5" id="KW-1185">Reference proteome</keyword>
<feature type="domain" description="DRBM" evidence="3">
    <location>
        <begin position="43"/>
        <end position="91"/>
    </location>
</feature>
<keyword evidence="1" id="KW-0694">RNA-binding</keyword>
<gene>
    <name evidence="4" type="ORF">C8Q71DRAFT_595609</name>
</gene>
<name>A0ABQ8KHG5_9APHY</name>
<dbReference type="RefSeq" id="XP_047779475.1">
    <property type="nucleotide sequence ID" value="XM_047919586.1"/>
</dbReference>
<evidence type="ECO:0000259" key="3">
    <source>
        <dbReference type="PROSITE" id="PS50137"/>
    </source>
</evidence>
<dbReference type="EMBL" id="JADCUA010000009">
    <property type="protein sequence ID" value="KAH9837306.1"/>
    <property type="molecule type" value="Genomic_DNA"/>
</dbReference>
<feature type="compositionally biased region" description="Acidic residues" evidence="2">
    <location>
        <begin position="99"/>
        <end position="109"/>
    </location>
</feature>
<dbReference type="SMART" id="SM00358">
    <property type="entry name" value="DSRM"/>
    <property type="match status" value="1"/>
</dbReference>
<dbReference type="GeneID" id="72000318"/>
<dbReference type="Pfam" id="PF00035">
    <property type="entry name" value="dsrm"/>
    <property type="match status" value="1"/>
</dbReference>